<dbReference type="EMBL" id="CP100390">
    <property type="protein sequence ID" value="UZE97977.1"/>
    <property type="molecule type" value="Genomic_DNA"/>
</dbReference>
<dbReference type="RefSeq" id="WP_265049450.1">
    <property type="nucleotide sequence ID" value="NZ_CP100390.1"/>
</dbReference>
<sequence length="137" mass="14350">MFKLIVAVLFSSFFVAQSWAEVAVIVHPSVADTASEKDISRIFLGKSKSLPGGQKVTPVTLPEGNAARDEFNDKVLGKSDSQLKSYWSKLVFTGKGQPPSELASDADVVAAVAADPGSIGYVSSASVTDGVKVLATF</sequence>
<feature type="chain" id="PRO_5046250798" evidence="1">
    <location>
        <begin position="21"/>
        <end position="137"/>
    </location>
</feature>
<reference evidence="2" key="1">
    <citation type="submission" date="2022-06" db="EMBL/GenBank/DDBJ databases">
        <title>Alkalimarinus sp. nov., isolated from gut of a Alitta virens.</title>
        <authorList>
            <person name="Yang A.I."/>
            <person name="Shin N.-R."/>
        </authorList>
    </citation>
    <scope>NUCLEOTIDE SEQUENCE</scope>
    <source>
        <strain evidence="2">A2M4</strain>
    </source>
</reference>
<dbReference type="SUPFAM" id="SSF53850">
    <property type="entry name" value="Periplasmic binding protein-like II"/>
    <property type="match status" value="1"/>
</dbReference>
<name>A0ABY6N794_9ALTE</name>
<evidence type="ECO:0000313" key="2">
    <source>
        <dbReference type="EMBL" id="UZE97977.1"/>
    </source>
</evidence>
<feature type="signal peptide" evidence="1">
    <location>
        <begin position="1"/>
        <end position="20"/>
    </location>
</feature>
<accession>A0ABY6N794</accession>
<organism evidence="2 3">
    <name type="scientific">Alkalimarinus alittae</name>
    <dbReference type="NCBI Taxonomy" id="2961619"/>
    <lineage>
        <taxon>Bacteria</taxon>
        <taxon>Pseudomonadati</taxon>
        <taxon>Pseudomonadota</taxon>
        <taxon>Gammaproteobacteria</taxon>
        <taxon>Alteromonadales</taxon>
        <taxon>Alteromonadaceae</taxon>
        <taxon>Alkalimarinus</taxon>
    </lineage>
</organism>
<gene>
    <name evidence="2" type="ORF">NKI27_00620</name>
</gene>
<dbReference type="Proteomes" id="UP001163739">
    <property type="component" value="Chromosome"/>
</dbReference>
<evidence type="ECO:0000313" key="3">
    <source>
        <dbReference type="Proteomes" id="UP001163739"/>
    </source>
</evidence>
<keyword evidence="3" id="KW-1185">Reference proteome</keyword>
<protein>
    <submittedName>
        <fullName evidence="2">Phosphate ABC transporter substrate-binding protein</fullName>
    </submittedName>
</protein>
<dbReference type="Gene3D" id="3.40.190.10">
    <property type="entry name" value="Periplasmic binding protein-like II"/>
    <property type="match status" value="1"/>
</dbReference>
<keyword evidence="1" id="KW-0732">Signal</keyword>
<proteinExistence type="predicted"/>
<evidence type="ECO:0000256" key="1">
    <source>
        <dbReference type="SAM" id="SignalP"/>
    </source>
</evidence>